<dbReference type="InterPro" id="IPR036844">
    <property type="entry name" value="Hint_dom_sf"/>
</dbReference>
<dbReference type="Proteomes" id="UP000186216">
    <property type="component" value="Unassembled WGS sequence"/>
</dbReference>
<dbReference type="RefSeq" id="WP_084202759.1">
    <property type="nucleotide sequence ID" value="NZ_CP067140.1"/>
</dbReference>
<keyword evidence="5" id="KW-1185">Reference proteome</keyword>
<dbReference type="EMBL" id="FTOU01000001">
    <property type="protein sequence ID" value="SIS58112.1"/>
    <property type="molecule type" value="Genomic_DNA"/>
</dbReference>
<organism evidence="2 4">
    <name type="scientific">Paracoccus saliphilus</name>
    <dbReference type="NCBI Taxonomy" id="405559"/>
    <lineage>
        <taxon>Bacteria</taxon>
        <taxon>Pseudomonadati</taxon>
        <taxon>Pseudomonadota</taxon>
        <taxon>Alphaproteobacteria</taxon>
        <taxon>Rhodobacterales</taxon>
        <taxon>Paracoccaceae</taxon>
        <taxon>Paracoccus</taxon>
    </lineage>
</organism>
<gene>
    <name evidence="3" type="ORF">JHX88_02695</name>
    <name evidence="2" type="ORF">SAMN05421772_101614</name>
</gene>
<evidence type="ECO:0000313" key="2">
    <source>
        <dbReference type="EMBL" id="SIS58112.1"/>
    </source>
</evidence>
<protein>
    <submittedName>
        <fullName evidence="2">Hint domain-containing protein</fullName>
    </submittedName>
</protein>
<dbReference type="Pfam" id="PF13403">
    <property type="entry name" value="Hint_2"/>
    <property type="match status" value="1"/>
</dbReference>
<evidence type="ECO:0000313" key="4">
    <source>
        <dbReference type="Proteomes" id="UP000186216"/>
    </source>
</evidence>
<evidence type="ECO:0000313" key="5">
    <source>
        <dbReference type="Proteomes" id="UP001215549"/>
    </source>
</evidence>
<dbReference type="AlphaFoldDB" id="A0AA45W1L7"/>
<sequence length="374" mass="40374">MATYELYFANNQLGDFNTGGFPGGFTGSQELEINNNHPGDRLVDSGAISELGEITGWRLTVQGDEGLGWDGNPDGTGNDVLPGAEIIVEYSTDDGATWNSYTTDIGYPDAAYYARQDEEQWMALTANVPSEGDGQFGFIAADFPVGSGQKLLTDETVLEIQTGEYALPGIFPCFTASTRISTARGSIAAADLAVGDLVLTNDNGLQPIRWIAQRKLTGQELEASPNLRPIRIRAGALGNQMPSSDLLVSPQHRILVRSQIAHRMFGTDEVLVAAKQLCEIDGIDVDEGGDEVTYVHFLFDDHQIVSSNGAWTESLYPGPQALKAVGSAALEEIYTLFPELKEGEVRPAARPIPHGRLVRQLASRHVKNGKPLVV</sequence>
<dbReference type="GO" id="GO:0016539">
    <property type="term" value="P:intein-mediated protein splicing"/>
    <property type="evidence" value="ECO:0007669"/>
    <property type="project" value="InterPro"/>
</dbReference>
<evidence type="ECO:0000313" key="3">
    <source>
        <dbReference type="EMBL" id="WCR03698.1"/>
    </source>
</evidence>
<name>A0AA45W1L7_9RHOB</name>
<dbReference type="Proteomes" id="UP001215549">
    <property type="component" value="Chromosome"/>
</dbReference>
<feature type="domain" description="Hedgehog/Intein (Hint)" evidence="1">
    <location>
        <begin position="172"/>
        <end position="318"/>
    </location>
</feature>
<proteinExistence type="predicted"/>
<dbReference type="EMBL" id="CP067140">
    <property type="protein sequence ID" value="WCR03698.1"/>
    <property type="molecule type" value="Genomic_DNA"/>
</dbReference>
<evidence type="ECO:0000259" key="1">
    <source>
        <dbReference type="Pfam" id="PF13403"/>
    </source>
</evidence>
<reference evidence="2 4" key="1">
    <citation type="submission" date="2017-01" db="EMBL/GenBank/DDBJ databases">
        <authorList>
            <person name="Varghese N."/>
            <person name="Submissions S."/>
        </authorList>
    </citation>
    <scope>NUCLEOTIDE SEQUENCE [LARGE SCALE GENOMIC DNA]</scope>
    <source>
        <strain evidence="2 4">DSM 18447</strain>
    </source>
</reference>
<reference evidence="3 5" key="2">
    <citation type="submission" date="2021-01" db="EMBL/GenBank/DDBJ databases">
        <title>Biogeographic distribution of Paracoccus.</title>
        <authorList>
            <person name="Hollensteiner J."/>
            <person name="Leineberger J."/>
            <person name="Brinkhoff T."/>
            <person name="Daniel R."/>
        </authorList>
    </citation>
    <scope>NUCLEOTIDE SEQUENCE [LARGE SCALE GENOMIC DNA]</scope>
    <source>
        <strain evidence="3 5">DSM 18447</strain>
    </source>
</reference>
<accession>A0AA45W1L7</accession>
<dbReference type="SUPFAM" id="SSF51294">
    <property type="entry name" value="Hedgehog/intein (Hint) domain"/>
    <property type="match status" value="1"/>
</dbReference>
<dbReference type="Gene3D" id="2.170.16.10">
    <property type="entry name" value="Hedgehog/Intein (Hint) domain"/>
    <property type="match status" value="1"/>
</dbReference>
<dbReference type="InterPro" id="IPR006141">
    <property type="entry name" value="Intein_N"/>
</dbReference>
<dbReference type="PROSITE" id="PS50817">
    <property type="entry name" value="INTEIN_N_TER"/>
    <property type="match status" value="1"/>
</dbReference>
<dbReference type="InterPro" id="IPR028992">
    <property type="entry name" value="Hedgehog/Intein_dom"/>
</dbReference>